<dbReference type="EMBL" id="CP111021">
    <property type="protein sequence ID" value="WAR16457.1"/>
    <property type="molecule type" value="Genomic_DNA"/>
</dbReference>
<organism evidence="1 2">
    <name type="scientific">Mya arenaria</name>
    <name type="common">Soft-shell clam</name>
    <dbReference type="NCBI Taxonomy" id="6604"/>
    <lineage>
        <taxon>Eukaryota</taxon>
        <taxon>Metazoa</taxon>
        <taxon>Spiralia</taxon>
        <taxon>Lophotrochozoa</taxon>
        <taxon>Mollusca</taxon>
        <taxon>Bivalvia</taxon>
        <taxon>Autobranchia</taxon>
        <taxon>Heteroconchia</taxon>
        <taxon>Euheterodonta</taxon>
        <taxon>Imparidentia</taxon>
        <taxon>Neoheterodontei</taxon>
        <taxon>Myida</taxon>
        <taxon>Myoidea</taxon>
        <taxon>Myidae</taxon>
        <taxon>Mya</taxon>
    </lineage>
</organism>
<name>A0ABY7F4B4_MYAAR</name>
<sequence length="55" mass="5673">MKITQAVNAVGRAFCTVDEMVSCAKAVVAKENANARQTGGGKPLPVPDDTTLAII</sequence>
<accession>A0ABY7F4B4</accession>
<gene>
    <name evidence="1" type="ORF">MAR_031051</name>
</gene>
<reference evidence="1" key="1">
    <citation type="submission" date="2022-11" db="EMBL/GenBank/DDBJ databases">
        <title>Centuries of genome instability and evolution in soft-shell clam transmissible cancer (bioRxiv).</title>
        <authorList>
            <person name="Hart S.F.M."/>
            <person name="Yonemitsu M.A."/>
            <person name="Giersch R.M."/>
            <person name="Beal B.F."/>
            <person name="Arriagada G."/>
            <person name="Davis B.W."/>
            <person name="Ostrander E.A."/>
            <person name="Goff S.P."/>
            <person name="Metzger M.J."/>
        </authorList>
    </citation>
    <scope>NUCLEOTIDE SEQUENCE</scope>
    <source>
        <strain evidence="1">MELC-2E11</strain>
        <tissue evidence="1">Siphon/mantle</tissue>
    </source>
</reference>
<evidence type="ECO:0000313" key="1">
    <source>
        <dbReference type="EMBL" id="WAR16457.1"/>
    </source>
</evidence>
<protein>
    <submittedName>
        <fullName evidence="1">Uncharacterized protein</fullName>
    </submittedName>
</protein>
<evidence type="ECO:0000313" key="2">
    <source>
        <dbReference type="Proteomes" id="UP001164746"/>
    </source>
</evidence>
<proteinExistence type="predicted"/>
<keyword evidence="2" id="KW-1185">Reference proteome</keyword>
<dbReference type="Proteomes" id="UP001164746">
    <property type="component" value="Chromosome 10"/>
</dbReference>